<keyword evidence="2" id="KW-1185">Reference proteome</keyword>
<proteinExistence type="predicted"/>
<dbReference type="Pfam" id="PF14044">
    <property type="entry name" value="NETI"/>
    <property type="match status" value="1"/>
</dbReference>
<dbReference type="EMBL" id="BOQT01000024">
    <property type="protein sequence ID" value="GIN23043.1"/>
    <property type="molecule type" value="Genomic_DNA"/>
</dbReference>
<dbReference type="Proteomes" id="UP000680279">
    <property type="component" value="Unassembled WGS sequence"/>
</dbReference>
<organism evidence="1 2">
    <name type="scientific">Siminovitchia fordii</name>
    <dbReference type="NCBI Taxonomy" id="254759"/>
    <lineage>
        <taxon>Bacteria</taxon>
        <taxon>Bacillati</taxon>
        <taxon>Bacillota</taxon>
        <taxon>Bacilli</taxon>
        <taxon>Bacillales</taxon>
        <taxon>Bacillaceae</taxon>
        <taxon>Siminovitchia</taxon>
    </lineage>
</organism>
<evidence type="ECO:0000313" key="2">
    <source>
        <dbReference type="Proteomes" id="UP000680279"/>
    </source>
</evidence>
<accession>A0ABQ4KCZ8</accession>
<name>A0ABQ4KCZ8_9BACI</name>
<protein>
    <submittedName>
        <fullName evidence="1">NETI motif-containing protein</fullName>
    </submittedName>
</protein>
<comment type="caution">
    <text evidence="1">The sequence shown here is derived from an EMBL/GenBank/DDBJ whole genome shotgun (WGS) entry which is preliminary data.</text>
</comment>
<reference evidence="1 2" key="1">
    <citation type="submission" date="2021-03" db="EMBL/GenBank/DDBJ databases">
        <title>Antimicrobial resistance genes in bacteria isolated from Japanese honey, and their potential for conferring macrolide and lincosamide resistance in the American foulbrood pathogen Paenibacillus larvae.</title>
        <authorList>
            <person name="Okamoto M."/>
            <person name="Kumagai M."/>
            <person name="Kanamori H."/>
            <person name="Takamatsu D."/>
        </authorList>
    </citation>
    <scope>NUCLEOTIDE SEQUENCE [LARGE SCALE GENOMIC DNA]</scope>
    <source>
        <strain evidence="1 2">J1TS3</strain>
    </source>
</reference>
<sequence>MSSMKKRFTVEENETINECLARMEEEGYRPIRRIEKPVFREEKKKGKIEYKPFSQKIIFEAIKSDLNPNINK</sequence>
<dbReference type="InterPro" id="IPR025930">
    <property type="entry name" value="NETI"/>
</dbReference>
<gene>
    <name evidence="1" type="ORF">J1TS3_41770</name>
</gene>
<evidence type="ECO:0000313" key="1">
    <source>
        <dbReference type="EMBL" id="GIN23043.1"/>
    </source>
</evidence>